<evidence type="ECO:0000313" key="2">
    <source>
        <dbReference type="Proteomes" id="UP000186609"/>
    </source>
</evidence>
<dbReference type="EMBL" id="CP019236">
    <property type="protein sequence ID" value="APW35975.1"/>
    <property type="molecule type" value="Genomic_DNA"/>
</dbReference>
<reference evidence="1 2" key="1">
    <citation type="submission" date="2017-01" db="EMBL/GenBank/DDBJ databases">
        <authorList>
            <person name="Mah S.A."/>
            <person name="Swanson W.J."/>
            <person name="Moy G.W."/>
            <person name="Vacquier V.D."/>
        </authorList>
    </citation>
    <scope>NUCLEOTIDE SEQUENCE [LARGE SCALE GENOMIC DNA]</scope>
    <source>
        <strain evidence="1 2">DCY110</strain>
    </source>
</reference>
<dbReference type="Proteomes" id="UP000186609">
    <property type="component" value="Chromosome"/>
</dbReference>
<dbReference type="RefSeq" id="WP_076195878.1">
    <property type="nucleotide sequence ID" value="NZ_CP019236.1"/>
</dbReference>
<sequence length="143" mass="15254">MRLLSSFLLWLVMLAIPVQGFAAASMLYCGMGAEHHAVQVQTMPESAQMAQPTVHMDHGGGAMDDEAMMMVINAQVDQPDHMSAKLPDATHKCGICAACCNLIGIAEVPSLMAFAISPPAQYLEPLAQSYAAPSSLLERPPRS</sequence>
<organism evidence="1 2">
    <name type="scientific">Rhodoferax koreensis</name>
    <dbReference type="NCBI Taxonomy" id="1842727"/>
    <lineage>
        <taxon>Bacteria</taxon>
        <taxon>Pseudomonadati</taxon>
        <taxon>Pseudomonadota</taxon>
        <taxon>Betaproteobacteria</taxon>
        <taxon>Burkholderiales</taxon>
        <taxon>Comamonadaceae</taxon>
        <taxon>Rhodoferax</taxon>
    </lineage>
</organism>
<dbReference type="KEGG" id="rhy:RD110_01090"/>
<protein>
    <recommendedName>
        <fullName evidence="3">DUF2946 domain-containing protein</fullName>
    </recommendedName>
</protein>
<name>A0A1P8JQG8_9BURK</name>
<evidence type="ECO:0008006" key="3">
    <source>
        <dbReference type="Google" id="ProtNLM"/>
    </source>
</evidence>
<proteinExistence type="predicted"/>
<dbReference type="STRING" id="1842727.RD110_01090"/>
<accession>A0A1P8JQG8</accession>
<keyword evidence="2" id="KW-1185">Reference proteome</keyword>
<dbReference type="OrthoDB" id="8687565at2"/>
<dbReference type="AlphaFoldDB" id="A0A1P8JQG8"/>
<gene>
    <name evidence="1" type="ORF">RD110_01090</name>
</gene>
<evidence type="ECO:0000313" key="1">
    <source>
        <dbReference type="EMBL" id="APW35975.1"/>
    </source>
</evidence>